<dbReference type="InterPro" id="IPR000847">
    <property type="entry name" value="LysR_HTH_N"/>
</dbReference>
<keyword evidence="4" id="KW-0804">Transcription</keyword>
<dbReference type="CDD" id="cd05466">
    <property type="entry name" value="PBP2_LTTR_substrate"/>
    <property type="match status" value="1"/>
</dbReference>
<evidence type="ECO:0000256" key="4">
    <source>
        <dbReference type="ARBA" id="ARBA00023163"/>
    </source>
</evidence>
<dbReference type="PANTHER" id="PTHR30126:SF40">
    <property type="entry name" value="HTH-TYPE TRANSCRIPTIONAL REGULATOR GLTR"/>
    <property type="match status" value="1"/>
</dbReference>
<dbReference type="SUPFAM" id="SSF46785">
    <property type="entry name" value="Winged helix' DNA-binding domain"/>
    <property type="match status" value="1"/>
</dbReference>
<proteinExistence type="inferred from homology"/>
<dbReference type="Gene3D" id="3.40.190.290">
    <property type="match status" value="1"/>
</dbReference>
<dbReference type="PROSITE" id="PS50931">
    <property type="entry name" value="HTH_LYSR"/>
    <property type="match status" value="1"/>
</dbReference>
<evidence type="ECO:0000256" key="2">
    <source>
        <dbReference type="ARBA" id="ARBA00023015"/>
    </source>
</evidence>
<comment type="caution">
    <text evidence="6">The sequence shown here is derived from an EMBL/GenBank/DDBJ whole genome shotgun (WGS) entry which is preliminary data.</text>
</comment>
<dbReference type="Gene3D" id="1.10.10.10">
    <property type="entry name" value="Winged helix-like DNA-binding domain superfamily/Winged helix DNA-binding domain"/>
    <property type="match status" value="1"/>
</dbReference>
<dbReference type="Proteomes" id="UP000094580">
    <property type="component" value="Unassembled WGS sequence"/>
</dbReference>
<dbReference type="PRINTS" id="PR00039">
    <property type="entry name" value="HTHLYSR"/>
</dbReference>
<organism evidence="6 7">
    <name type="scientific">Gottfriedia luciferensis</name>
    <dbReference type="NCBI Taxonomy" id="178774"/>
    <lineage>
        <taxon>Bacteria</taxon>
        <taxon>Bacillati</taxon>
        <taxon>Bacillota</taxon>
        <taxon>Bacilli</taxon>
        <taxon>Bacillales</taxon>
        <taxon>Bacillaceae</taxon>
        <taxon>Gottfriedia</taxon>
    </lineage>
</organism>
<keyword evidence="7" id="KW-1185">Reference proteome</keyword>
<dbReference type="SUPFAM" id="SSF53850">
    <property type="entry name" value="Periplasmic binding protein-like II"/>
    <property type="match status" value="1"/>
</dbReference>
<keyword evidence="3" id="KW-0238">DNA-binding</keyword>
<dbReference type="InterPro" id="IPR005119">
    <property type="entry name" value="LysR_subst-bd"/>
</dbReference>
<accession>A0ABX2ZT87</accession>
<protein>
    <recommendedName>
        <fullName evidence="5">HTH lysR-type domain-containing protein</fullName>
    </recommendedName>
</protein>
<dbReference type="RefSeq" id="WP_069032916.1">
    <property type="nucleotide sequence ID" value="NZ_MDKC01000004.1"/>
</dbReference>
<dbReference type="InterPro" id="IPR036388">
    <property type="entry name" value="WH-like_DNA-bd_sf"/>
</dbReference>
<gene>
    <name evidence="6" type="ORF">BED47_17520</name>
</gene>
<comment type="similarity">
    <text evidence="1">Belongs to the LysR transcriptional regulatory family.</text>
</comment>
<reference evidence="6 7" key="1">
    <citation type="submission" date="2016-07" db="EMBL/GenBank/DDBJ databases">
        <authorList>
            <person name="Townsley L."/>
            <person name="Shank E.A."/>
        </authorList>
    </citation>
    <scope>NUCLEOTIDE SEQUENCE [LARGE SCALE GENOMIC DNA]</scope>
    <source>
        <strain evidence="6 7">CH01</strain>
    </source>
</reference>
<evidence type="ECO:0000313" key="7">
    <source>
        <dbReference type="Proteomes" id="UP000094580"/>
    </source>
</evidence>
<dbReference type="PANTHER" id="PTHR30126">
    <property type="entry name" value="HTH-TYPE TRANSCRIPTIONAL REGULATOR"/>
    <property type="match status" value="1"/>
</dbReference>
<evidence type="ECO:0000313" key="6">
    <source>
        <dbReference type="EMBL" id="ODG92978.1"/>
    </source>
</evidence>
<dbReference type="Pfam" id="PF00126">
    <property type="entry name" value="HTH_1"/>
    <property type="match status" value="1"/>
</dbReference>
<evidence type="ECO:0000259" key="5">
    <source>
        <dbReference type="PROSITE" id="PS50931"/>
    </source>
</evidence>
<evidence type="ECO:0000256" key="1">
    <source>
        <dbReference type="ARBA" id="ARBA00009437"/>
    </source>
</evidence>
<dbReference type="InterPro" id="IPR036390">
    <property type="entry name" value="WH_DNA-bd_sf"/>
</dbReference>
<keyword evidence="2" id="KW-0805">Transcription regulation</keyword>
<dbReference type="Pfam" id="PF03466">
    <property type="entry name" value="LysR_substrate"/>
    <property type="match status" value="1"/>
</dbReference>
<feature type="domain" description="HTH lysR-type" evidence="5">
    <location>
        <begin position="1"/>
        <end position="58"/>
    </location>
</feature>
<evidence type="ECO:0000256" key="3">
    <source>
        <dbReference type="ARBA" id="ARBA00023125"/>
    </source>
</evidence>
<dbReference type="EMBL" id="MDKC01000004">
    <property type="protein sequence ID" value="ODG92978.1"/>
    <property type="molecule type" value="Genomic_DNA"/>
</dbReference>
<sequence>MHLEKLEILVEVAKTGSISIAAENLHVSQSGISQAITKIEEELGIKIFTRSRLGASLTEDGVKIVEKSQEILLKYTEIKEIAQKSKDTQISELSVSMVPAFINYLLTPLVEFKSQHSNLHINILESTTERTIEIVKKNQIDIGIICLYEGIAKELEEFHYEELVNGKMKVYAKKDSPFAISKKITPEEILQQKFVLYNGDYIRWFTNNFQHNIGKLDILFSSNHLEELLRVILNGSAITWGPNFSIKNHPYVLNGELVEIDIINYEPINSELGVITSKKKILSKVEKQFINFLRNEIISY</sequence>
<name>A0ABX2ZT87_9BACI</name>